<organism evidence="2 3">
    <name type="scientific">Meloidogyne hapla</name>
    <name type="common">Root-knot nematode worm</name>
    <dbReference type="NCBI Taxonomy" id="6305"/>
    <lineage>
        <taxon>Eukaryota</taxon>
        <taxon>Metazoa</taxon>
        <taxon>Ecdysozoa</taxon>
        <taxon>Nematoda</taxon>
        <taxon>Chromadorea</taxon>
        <taxon>Rhabditida</taxon>
        <taxon>Tylenchina</taxon>
        <taxon>Tylenchomorpha</taxon>
        <taxon>Tylenchoidea</taxon>
        <taxon>Meloidogynidae</taxon>
        <taxon>Meloidogyninae</taxon>
        <taxon>Meloidogyne</taxon>
    </lineage>
</organism>
<evidence type="ECO:0000259" key="1">
    <source>
        <dbReference type="Pfam" id="PF19745"/>
    </source>
</evidence>
<evidence type="ECO:0000313" key="3">
    <source>
        <dbReference type="WBParaSite" id="MhA1_Contig715.frz3.gene17"/>
    </source>
</evidence>
<dbReference type="WBParaSite" id="MhA1_Contig715.frz3.gene17">
    <property type="protein sequence ID" value="MhA1_Contig715.frz3.gene17"/>
    <property type="gene ID" value="MhA1_Contig715.frz3.gene17"/>
</dbReference>
<accession>A0A1I8BWS0</accession>
<dbReference type="Proteomes" id="UP000095281">
    <property type="component" value="Unplaced"/>
</dbReference>
<dbReference type="Pfam" id="PF19745">
    <property type="entry name" value="FUT8_N_cat"/>
    <property type="match status" value="1"/>
</dbReference>
<sequence length="132" mass="15447">MSSNLILVNSPALIIATNETSQYFYSYCISIASGSGRTLIFQDGKRWTYNATWSEIFNPISNCSYDKHKWVDLWFDVMIDYNHTSNKHSKYCTNKRILYIATDEPKTLVNEANKKWGNRYRIYHSNLDKLGK</sequence>
<dbReference type="AlphaFoldDB" id="A0A1I8BWS0"/>
<evidence type="ECO:0000313" key="2">
    <source>
        <dbReference type="Proteomes" id="UP000095281"/>
    </source>
</evidence>
<keyword evidence="2" id="KW-1185">Reference proteome</keyword>
<name>A0A1I8BWS0_MELHA</name>
<reference evidence="3" key="1">
    <citation type="submission" date="2016-11" db="UniProtKB">
        <authorList>
            <consortium name="WormBaseParasite"/>
        </authorList>
    </citation>
    <scope>IDENTIFICATION</scope>
</reference>
<dbReference type="InterPro" id="IPR045573">
    <property type="entry name" value="Fut8_N_cat"/>
</dbReference>
<proteinExistence type="predicted"/>
<feature type="domain" description="Alpha-(1,6)-fucosyltransferase N- and catalytic" evidence="1">
    <location>
        <begin position="26"/>
        <end position="69"/>
    </location>
</feature>
<protein>
    <submittedName>
        <fullName evidence="3">FUT8_N_cat domain-containing protein</fullName>
    </submittedName>
</protein>